<evidence type="ECO:0000259" key="2">
    <source>
        <dbReference type="Pfam" id="PF13013"/>
    </source>
</evidence>
<protein>
    <recommendedName>
        <fullName evidence="2">F-box domain-containing protein</fullName>
    </recommendedName>
</protein>
<feature type="compositionally biased region" description="Basic and acidic residues" evidence="1">
    <location>
        <begin position="27"/>
        <end position="39"/>
    </location>
</feature>
<evidence type="ECO:0000313" key="4">
    <source>
        <dbReference type="Proteomes" id="UP001152607"/>
    </source>
</evidence>
<dbReference type="EMBL" id="CAOQHR010000001">
    <property type="protein sequence ID" value="CAI6281962.1"/>
    <property type="molecule type" value="Genomic_DNA"/>
</dbReference>
<dbReference type="OrthoDB" id="5413827at2759"/>
<name>A0A9W4U6M1_9PLEO</name>
<feature type="domain" description="F-box" evidence="2">
    <location>
        <begin position="75"/>
        <end position="133"/>
    </location>
</feature>
<dbReference type="AlphaFoldDB" id="A0A9W4U6M1"/>
<dbReference type="Pfam" id="PF13013">
    <property type="entry name" value="F-box-like_2"/>
    <property type="match status" value="1"/>
</dbReference>
<organism evidence="3 4">
    <name type="scientific">Periconia digitata</name>
    <dbReference type="NCBI Taxonomy" id="1303443"/>
    <lineage>
        <taxon>Eukaryota</taxon>
        <taxon>Fungi</taxon>
        <taxon>Dikarya</taxon>
        <taxon>Ascomycota</taxon>
        <taxon>Pezizomycotina</taxon>
        <taxon>Dothideomycetes</taxon>
        <taxon>Pleosporomycetidae</taxon>
        <taxon>Pleosporales</taxon>
        <taxon>Massarineae</taxon>
        <taxon>Periconiaceae</taxon>
        <taxon>Periconia</taxon>
    </lineage>
</organism>
<comment type="caution">
    <text evidence="3">The sequence shown here is derived from an EMBL/GenBank/DDBJ whole genome shotgun (WGS) entry which is preliminary data.</text>
</comment>
<dbReference type="PANTHER" id="PTHR38790:SF4">
    <property type="entry name" value="2EXR DOMAIN-CONTAINING PROTEIN"/>
    <property type="match status" value="1"/>
</dbReference>
<gene>
    <name evidence="3" type="ORF">PDIGIT_LOCUS2147</name>
</gene>
<feature type="region of interest" description="Disordered" evidence="1">
    <location>
        <begin position="1"/>
        <end position="62"/>
    </location>
</feature>
<dbReference type="PANTHER" id="PTHR38790">
    <property type="entry name" value="2EXR DOMAIN-CONTAINING PROTEIN-RELATED"/>
    <property type="match status" value="1"/>
</dbReference>
<dbReference type="InterPro" id="IPR001810">
    <property type="entry name" value="F-box_dom"/>
</dbReference>
<dbReference type="Proteomes" id="UP001152607">
    <property type="component" value="Unassembled WGS sequence"/>
</dbReference>
<evidence type="ECO:0000256" key="1">
    <source>
        <dbReference type="SAM" id="MobiDB-lite"/>
    </source>
</evidence>
<feature type="compositionally biased region" description="Basic and acidic residues" evidence="1">
    <location>
        <begin position="1"/>
        <end position="11"/>
    </location>
</feature>
<feature type="compositionally biased region" description="Polar residues" evidence="1">
    <location>
        <begin position="12"/>
        <end position="23"/>
    </location>
</feature>
<reference evidence="3" key="1">
    <citation type="submission" date="2023-01" db="EMBL/GenBank/DDBJ databases">
        <authorList>
            <person name="Van Ghelder C."/>
            <person name="Rancurel C."/>
        </authorList>
    </citation>
    <scope>NUCLEOTIDE SEQUENCE</scope>
    <source>
        <strain evidence="3">CNCM I-4278</strain>
    </source>
</reference>
<sequence length="260" mass="29444">MAEARGPKRLTDATTGNDDVTSQKMRKLFDGAQTKHEAINEDAIAGDDIDDTDAPKNNISEDASNTIADRSDQLKKLRPKFLDLPSELRNRIYYYVFSGNIWTIRAGKSAFKARNALDHPLALLQTCRQINKETATLPFEVGTFSIKSVWFARKENKPKGFGLINSVLVHAGLLVDDDDFPPVKREVPSLLQQFPGLKHVYISDFSCVAAGTLYPAFLFKRMTRLPYNITRLTEDDDIFEHDAEWFKSLKKRYTQKIALA</sequence>
<accession>A0A9W4U6M1</accession>
<keyword evidence="4" id="KW-1185">Reference proteome</keyword>
<evidence type="ECO:0000313" key="3">
    <source>
        <dbReference type="EMBL" id="CAI6281962.1"/>
    </source>
</evidence>
<proteinExistence type="predicted"/>